<evidence type="ECO:0000313" key="3">
    <source>
        <dbReference type="Proteomes" id="UP000076761"/>
    </source>
</evidence>
<dbReference type="Proteomes" id="UP000076761">
    <property type="component" value="Unassembled WGS sequence"/>
</dbReference>
<evidence type="ECO:0000313" key="2">
    <source>
        <dbReference type="EMBL" id="KZT22361.1"/>
    </source>
</evidence>
<proteinExistence type="predicted"/>
<dbReference type="InParanoid" id="A0A165QFF0"/>
<gene>
    <name evidence="2" type="ORF">NEOLEDRAFT_1138027</name>
</gene>
<dbReference type="AlphaFoldDB" id="A0A165QFF0"/>
<reference evidence="2 3" key="1">
    <citation type="journal article" date="2016" name="Mol. Biol. Evol.">
        <title>Comparative Genomics of Early-Diverging Mushroom-Forming Fungi Provides Insights into the Origins of Lignocellulose Decay Capabilities.</title>
        <authorList>
            <person name="Nagy L.G."/>
            <person name="Riley R."/>
            <person name="Tritt A."/>
            <person name="Adam C."/>
            <person name="Daum C."/>
            <person name="Floudas D."/>
            <person name="Sun H."/>
            <person name="Yadav J.S."/>
            <person name="Pangilinan J."/>
            <person name="Larsson K.H."/>
            <person name="Matsuura K."/>
            <person name="Barry K."/>
            <person name="Labutti K."/>
            <person name="Kuo R."/>
            <person name="Ohm R.A."/>
            <person name="Bhattacharya S.S."/>
            <person name="Shirouzu T."/>
            <person name="Yoshinaga Y."/>
            <person name="Martin F.M."/>
            <person name="Grigoriev I.V."/>
            <person name="Hibbett D.S."/>
        </authorList>
    </citation>
    <scope>NUCLEOTIDE SEQUENCE [LARGE SCALE GENOMIC DNA]</scope>
    <source>
        <strain evidence="2 3">HHB14362 ss-1</strain>
    </source>
</reference>
<keyword evidence="1" id="KW-0812">Transmembrane</keyword>
<keyword evidence="1" id="KW-0472">Membrane</keyword>
<dbReference type="EMBL" id="KV425596">
    <property type="protein sequence ID" value="KZT22361.1"/>
    <property type="molecule type" value="Genomic_DNA"/>
</dbReference>
<protein>
    <submittedName>
        <fullName evidence="2">Uncharacterized protein</fullName>
    </submittedName>
</protein>
<name>A0A165QFF0_9AGAM</name>
<sequence length="84" mass="9544">MHLISWRIDRGGIHWVYGGFGVSSYVIIGGIIEVIWTKIIWNDHITSTVRIIMGCEGVIRQRPSGLFLLLKLSEGRREYEASGE</sequence>
<feature type="transmembrane region" description="Helical" evidence="1">
    <location>
        <begin position="15"/>
        <end position="36"/>
    </location>
</feature>
<organism evidence="2 3">
    <name type="scientific">Neolentinus lepideus HHB14362 ss-1</name>
    <dbReference type="NCBI Taxonomy" id="1314782"/>
    <lineage>
        <taxon>Eukaryota</taxon>
        <taxon>Fungi</taxon>
        <taxon>Dikarya</taxon>
        <taxon>Basidiomycota</taxon>
        <taxon>Agaricomycotina</taxon>
        <taxon>Agaricomycetes</taxon>
        <taxon>Gloeophyllales</taxon>
        <taxon>Gloeophyllaceae</taxon>
        <taxon>Neolentinus</taxon>
    </lineage>
</organism>
<accession>A0A165QFF0</accession>
<evidence type="ECO:0000256" key="1">
    <source>
        <dbReference type="SAM" id="Phobius"/>
    </source>
</evidence>
<keyword evidence="3" id="KW-1185">Reference proteome</keyword>
<keyword evidence="1" id="KW-1133">Transmembrane helix</keyword>